<dbReference type="Proteomes" id="UP000307956">
    <property type="component" value="Unassembled WGS sequence"/>
</dbReference>
<keyword evidence="2" id="KW-1185">Reference proteome</keyword>
<evidence type="ECO:0000313" key="2">
    <source>
        <dbReference type="Proteomes" id="UP000307956"/>
    </source>
</evidence>
<organism evidence="1 2">
    <name type="scientific">Pseudothauera rhizosphaerae</name>
    <dbReference type="NCBI Taxonomy" id="2565932"/>
    <lineage>
        <taxon>Bacteria</taxon>
        <taxon>Pseudomonadati</taxon>
        <taxon>Pseudomonadota</taxon>
        <taxon>Betaproteobacteria</taxon>
        <taxon>Rhodocyclales</taxon>
        <taxon>Zoogloeaceae</taxon>
        <taxon>Pseudothauera</taxon>
    </lineage>
</organism>
<protein>
    <submittedName>
        <fullName evidence="1">Uncharacterized protein</fullName>
    </submittedName>
</protein>
<dbReference type="OrthoDB" id="9182252at2"/>
<reference evidence="1 2" key="1">
    <citation type="submission" date="2019-04" db="EMBL/GenBank/DDBJ databases">
        <title>Azoarcus rhizosphaerae sp. nov. isolated from rhizosphere of Ficus religiosa.</title>
        <authorList>
            <person name="Lin S.-Y."/>
            <person name="Hameed A."/>
            <person name="Hsu Y.-H."/>
            <person name="Young C.-C."/>
        </authorList>
    </citation>
    <scope>NUCLEOTIDE SEQUENCE [LARGE SCALE GENOMIC DNA]</scope>
    <source>
        <strain evidence="1 2">CC-YHH848</strain>
    </source>
</reference>
<sequence>MEKETHPAGNDGRHETAWRTEMAAPGVSHAIAGLQAVAASLRGLAVPDQLPAGARLALIKQLEDDARDSIARVLAEPQRIPVHGMAGWARFADEVCAVFGALLDAYVGLSASNDLPADGRAEVDVRLAGAAAQRVKWEVLSCGPEHPALWRSLGAVWAHAGERSAAARECLRALAYFSGGLDQLPIASVIAADRLITLVLPHLDLVRKPEAGVPYLFAPASGLAPRRMVQGGDLPEGGRYFATRVAAKILAGLAAQLAHGVVPAGLGAAQTDDVLTVAVQTLLRQWSDRPPVRRFRRHLLDGRLTAVCGFEELKKLIGSGARPAGRDWLMHDVCRGGVGALVSAAAAGEVQAGDLVGLRAAESETWHLGIVRRKRAAGSERLVGVETLSQKPEVVSVDDGRRAAEVLLCDPILKGEAVRLLAPLDTLTASVPLFLTFKGTIQKLKPLDAVACGGDFELRVYQVL</sequence>
<proteinExistence type="predicted"/>
<gene>
    <name evidence="1" type="ORF">E6O51_08835</name>
</gene>
<evidence type="ECO:0000313" key="1">
    <source>
        <dbReference type="EMBL" id="THF61553.1"/>
    </source>
</evidence>
<dbReference type="RefSeq" id="WP_136384627.1">
    <property type="nucleotide sequence ID" value="NZ_SSOD01000006.1"/>
</dbReference>
<name>A0A4S4APE1_9RHOO</name>
<dbReference type="AlphaFoldDB" id="A0A4S4APE1"/>
<accession>A0A4S4APE1</accession>
<comment type="caution">
    <text evidence="1">The sequence shown here is derived from an EMBL/GenBank/DDBJ whole genome shotgun (WGS) entry which is preliminary data.</text>
</comment>
<dbReference type="EMBL" id="SSOD01000006">
    <property type="protein sequence ID" value="THF61553.1"/>
    <property type="molecule type" value="Genomic_DNA"/>
</dbReference>